<keyword evidence="2" id="KW-0813">Transport</keyword>
<keyword evidence="7 9" id="KW-0472">Membrane</keyword>
<evidence type="ECO:0000256" key="4">
    <source>
        <dbReference type="ARBA" id="ARBA00022519"/>
    </source>
</evidence>
<accession>A0A2G6KDT0</accession>
<dbReference type="AlphaFoldDB" id="A0A2G6KDT0"/>
<evidence type="ECO:0000256" key="3">
    <source>
        <dbReference type="ARBA" id="ARBA00022475"/>
    </source>
</evidence>
<keyword evidence="5 9" id="KW-0812">Transmembrane</keyword>
<dbReference type="Pfam" id="PF04290">
    <property type="entry name" value="DctQ"/>
    <property type="match status" value="1"/>
</dbReference>
<keyword evidence="4" id="KW-0997">Cell inner membrane</keyword>
<protein>
    <recommendedName>
        <fullName evidence="10">Tripartite ATP-independent periplasmic transporters DctQ component domain-containing protein</fullName>
    </recommendedName>
</protein>
<comment type="similarity">
    <text evidence="8">Belongs to the TRAP transporter small permease family.</text>
</comment>
<keyword evidence="6 9" id="KW-1133">Transmembrane helix</keyword>
<dbReference type="GO" id="GO:0022857">
    <property type="term" value="F:transmembrane transporter activity"/>
    <property type="evidence" value="ECO:0007669"/>
    <property type="project" value="TreeGrafter"/>
</dbReference>
<evidence type="ECO:0000256" key="9">
    <source>
        <dbReference type="SAM" id="Phobius"/>
    </source>
</evidence>
<dbReference type="InterPro" id="IPR055348">
    <property type="entry name" value="DctQ"/>
</dbReference>
<comment type="subcellular location">
    <subcellularLocation>
        <location evidence="1">Cell inner membrane</location>
        <topology evidence="1">Multi-pass membrane protein</topology>
    </subcellularLocation>
</comment>
<reference evidence="11 12" key="1">
    <citation type="submission" date="2017-10" db="EMBL/GenBank/DDBJ databases">
        <title>Novel microbial diversity and functional potential in the marine mammal oral microbiome.</title>
        <authorList>
            <person name="Dudek N.K."/>
            <person name="Sun C.L."/>
            <person name="Burstein D."/>
            <person name="Kantor R.S."/>
            <person name="Aliaga Goltsman D.S."/>
            <person name="Bik E.M."/>
            <person name="Thomas B.C."/>
            <person name="Banfield J.F."/>
            <person name="Relman D.A."/>
        </authorList>
    </citation>
    <scope>NUCLEOTIDE SEQUENCE [LARGE SCALE GENOMIC DNA]</scope>
    <source>
        <strain evidence="11">DOLJORAL78_47_16</strain>
    </source>
</reference>
<gene>
    <name evidence="11" type="ORF">CSA56_10055</name>
</gene>
<dbReference type="PANTHER" id="PTHR35011">
    <property type="entry name" value="2,3-DIKETO-L-GULONATE TRAP TRANSPORTER SMALL PERMEASE PROTEIN YIAM"/>
    <property type="match status" value="1"/>
</dbReference>
<evidence type="ECO:0000256" key="6">
    <source>
        <dbReference type="ARBA" id="ARBA00022989"/>
    </source>
</evidence>
<evidence type="ECO:0000256" key="8">
    <source>
        <dbReference type="ARBA" id="ARBA00038436"/>
    </source>
</evidence>
<dbReference type="EMBL" id="PDSK01000094">
    <property type="protein sequence ID" value="PIE33846.1"/>
    <property type="molecule type" value="Genomic_DNA"/>
</dbReference>
<sequence length="157" mass="17899">MNIKEHTLHGRLIFLNKFIAGSLFVVMCVVVISAVILRYFFGITPRWTGELTQILFIHMVFLGIPMAFRKRMHVTIEFFVGLLPARFKSWLDRFIDLVIIGFLAAVTVSTIHMMSGRLGQTLTPGLKVPRLAIYIAVPICTVLLAIEVIRCFLDKEY</sequence>
<dbReference type="InterPro" id="IPR007387">
    <property type="entry name" value="TRAP_DctQ"/>
</dbReference>
<evidence type="ECO:0000313" key="11">
    <source>
        <dbReference type="EMBL" id="PIE33846.1"/>
    </source>
</evidence>
<keyword evidence="3" id="KW-1003">Cell membrane</keyword>
<evidence type="ECO:0000259" key="10">
    <source>
        <dbReference type="Pfam" id="PF04290"/>
    </source>
</evidence>
<name>A0A2G6KDT0_9BACT</name>
<comment type="caution">
    <text evidence="11">The sequence shown here is derived from an EMBL/GenBank/DDBJ whole genome shotgun (WGS) entry which is preliminary data.</text>
</comment>
<evidence type="ECO:0000256" key="7">
    <source>
        <dbReference type="ARBA" id="ARBA00023136"/>
    </source>
</evidence>
<dbReference type="GO" id="GO:0005886">
    <property type="term" value="C:plasma membrane"/>
    <property type="evidence" value="ECO:0007669"/>
    <property type="project" value="UniProtKB-SubCell"/>
</dbReference>
<feature type="domain" description="Tripartite ATP-independent periplasmic transporters DctQ component" evidence="10">
    <location>
        <begin position="27"/>
        <end position="150"/>
    </location>
</feature>
<proteinExistence type="inferred from homology"/>
<organism evidence="11 12">
    <name type="scientific">candidate division KSB3 bacterium</name>
    <dbReference type="NCBI Taxonomy" id="2044937"/>
    <lineage>
        <taxon>Bacteria</taxon>
        <taxon>candidate division KSB3</taxon>
    </lineage>
</organism>
<feature type="transmembrane region" description="Helical" evidence="9">
    <location>
        <begin position="51"/>
        <end position="69"/>
    </location>
</feature>
<evidence type="ECO:0000256" key="5">
    <source>
        <dbReference type="ARBA" id="ARBA00022692"/>
    </source>
</evidence>
<feature type="transmembrane region" description="Helical" evidence="9">
    <location>
        <begin position="90"/>
        <end position="111"/>
    </location>
</feature>
<evidence type="ECO:0000256" key="2">
    <source>
        <dbReference type="ARBA" id="ARBA00022448"/>
    </source>
</evidence>
<dbReference type="PANTHER" id="PTHR35011:SF2">
    <property type="entry name" value="2,3-DIKETO-L-GULONATE TRAP TRANSPORTER SMALL PERMEASE PROTEIN YIAM"/>
    <property type="match status" value="1"/>
</dbReference>
<dbReference type="Proteomes" id="UP000230821">
    <property type="component" value="Unassembled WGS sequence"/>
</dbReference>
<evidence type="ECO:0000256" key="1">
    <source>
        <dbReference type="ARBA" id="ARBA00004429"/>
    </source>
</evidence>
<feature type="transmembrane region" description="Helical" evidence="9">
    <location>
        <begin position="131"/>
        <end position="153"/>
    </location>
</feature>
<evidence type="ECO:0000313" key="12">
    <source>
        <dbReference type="Proteomes" id="UP000230821"/>
    </source>
</evidence>
<dbReference type="GO" id="GO:0015740">
    <property type="term" value="P:C4-dicarboxylate transport"/>
    <property type="evidence" value="ECO:0007669"/>
    <property type="project" value="TreeGrafter"/>
</dbReference>
<feature type="transmembrane region" description="Helical" evidence="9">
    <location>
        <begin position="12"/>
        <end position="39"/>
    </location>
</feature>